<dbReference type="HOGENOM" id="CLU_3410814_0_0_1"/>
<organism evidence="1 2">
    <name type="scientific">Tuber melanosporum (strain Mel28)</name>
    <name type="common">Perigord black truffle</name>
    <dbReference type="NCBI Taxonomy" id="656061"/>
    <lineage>
        <taxon>Eukaryota</taxon>
        <taxon>Fungi</taxon>
        <taxon>Dikarya</taxon>
        <taxon>Ascomycota</taxon>
        <taxon>Pezizomycotina</taxon>
        <taxon>Pezizomycetes</taxon>
        <taxon>Pezizales</taxon>
        <taxon>Tuberaceae</taxon>
        <taxon>Tuber</taxon>
    </lineage>
</organism>
<accession>D5GNU9</accession>
<keyword evidence="2" id="KW-1185">Reference proteome</keyword>
<dbReference type="RefSeq" id="XP_002842001.1">
    <property type="nucleotide sequence ID" value="XM_002841955.1"/>
</dbReference>
<dbReference type="EMBL" id="FN430370">
    <property type="protein sequence ID" value="CAZ86192.1"/>
    <property type="molecule type" value="Genomic_DNA"/>
</dbReference>
<protein>
    <submittedName>
        <fullName evidence="1">(Perigord truffle) hypothetical protein</fullName>
    </submittedName>
</protein>
<gene>
    <name evidence="1" type="ORF">GSTUM_00011519001</name>
</gene>
<evidence type="ECO:0000313" key="2">
    <source>
        <dbReference type="Proteomes" id="UP000006911"/>
    </source>
</evidence>
<dbReference type="KEGG" id="tml:GSTUM_00011519001"/>
<dbReference type="InParanoid" id="D5GNU9"/>
<dbReference type="GeneID" id="9182826"/>
<name>D5GNU9_TUBMM</name>
<reference evidence="1 2" key="1">
    <citation type="journal article" date="2010" name="Nature">
        <title>Perigord black truffle genome uncovers evolutionary origins and mechanisms of symbiosis.</title>
        <authorList>
            <person name="Martin F."/>
            <person name="Kohler A."/>
            <person name="Murat C."/>
            <person name="Balestrini R."/>
            <person name="Coutinho P.M."/>
            <person name="Jaillon O."/>
            <person name="Montanini B."/>
            <person name="Morin E."/>
            <person name="Noel B."/>
            <person name="Percudani R."/>
            <person name="Porcel B."/>
            <person name="Rubini A."/>
            <person name="Amicucci A."/>
            <person name="Amselem J."/>
            <person name="Anthouard V."/>
            <person name="Arcioni S."/>
            <person name="Artiguenave F."/>
            <person name="Aury J.M."/>
            <person name="Ballario P."/>
            <person name="Bolchi A."/>
            <person name="Brenna A."/>
            <person name="Brun A."/>
            <person name="Buee M."/>
            <person name="Cantarel B."/>
            <person name="Chevalier G."/>
            <person name="Couloux A."/>
            <person name="Da Silva C."/>
            <person name="Denoeud F."/>
            <person name="Duplessis S."/>
            <person name="Ghignone S."/>
            <person name="Hilselberger B."/>
            <person name="Iotti M."/>
            <person name="Marcais B."/>
            <person name="Mello A."/>
            <person name="Miranda M."/>
            <person name="Pacioni G."/>
            <person name="Quesneville H."/>
            <person name="Riccioni C."/>
            <person name="Ruotolo R."/>
            <person name="Splivallo R."/>
            <person name="Stocchi V."/>
            <person name="Tisserant E."/>
            <person name="Viscomi A.R."/>
            <person name="Zambonelli A."/>
            <person name="Zampieri E."/>
            <person name="Henrissat B."/>
            <person name="Lebrun M.H."/>
            <person name="Paolocci F."/>
            <person name="Bonfante P."/>
            <person name="Ottonello S."/>
            <person name="Wincker P."/>
        </authorList>
    </citation>
    <scope>NUCLEOTIDE SEQUENCE [LARGE SCALE GENOMIC DNA]</scope>
    <source>
        <strain evidence="1 2">Mel28</strain>
    </source>
</reference>
<sequence length="29" mass="3313">MMCQLQLWLSRFCIPVSCEHTAANKSDPC</sequence>
<proteinExistence type="predicted"/>
<evidence type="ECO:0000313" key="1">
    <source>
        <dbReference type="EMBL" id="CAZ86192.1"/>
    </source>
</evidence>
<dbReference type="AlphaFoldDB" id="D5GNU9"/>
<dbReference type="Proteomes" id="UP000006911">
    <property type="component" value="Unassembled WGS sequence"/>
</dbReference>